<evidence type="ECO:0000313" key="2">
    <source>
        <dbReference type="Proteomes" id="UP000308828"/>
    </source>
</evidence>
<dbReference type="SUPFAM" id="SSF117396">
    <property type="entry name" value="TM1631-like"/>
    <property type="match status" value="1"/>
</dbReference>
<accession>A0A4S8P4Y0</accession>
<dbReference type="PANTHER" id="PTHR30348:SF4">
    <property type="entry name" value="DUF72 DOMAIN-CONTAINING PROTEIN"/>
    <property type="match status" value="1"/>
</dbReference>
<dbReference type="AlphaFoldDB" id="A0A4S8P4Y0"/>
<keyword evidence="2" id="KW-1185">Reference proteome</keyword>
<dbReference type="InterPro" id="IPR036520">
    <property type="entry name" value="UPF0759_sf"/>
</dbReference>
<protein>
    <submittedName>
        <fullName evidence="1">DUF72 domain-containing protein</fullName>
    </submittedName>
</protein>
<reference evidence="1 2" key="1">
    <citation type="submission" date="2019-04" db="EMBL/GenBank/DDBJ databases">
        <title>Genome sequence of strain shin9-1.</title>
        <authorList>
            <person name="Gao J."/>
            <person name="Sun J."/>
        </authorList>
    </citation>
    <scope>NUCLEOTIDE SEQUENCE [LARGE SCALE GENOMIC DNA]</scope>
    <source>
        <strain evidence="2">shin9-1</strain>
    </source>
</reference>
<comment type="caution">
    <text evidence="1">The sequence shown here is derived from an EMBL/GenBank/DDBJ whole genome shotgun (WGS) entry which is preliminary data.</text>
</comment>
<name>A0A4S8P4Y0_9HYPH</name>
<evidence type="ECO:0000313" key="1">
    <source>
        <dbReference type="EMBL" id="THV25180.1"/>
    </source>
</evidence>
<dbReference type="Pfam" id="PF01904">
    <property type="entry name" value="DUF72"/>
    <property type="match status" value="1"/>
</dbReference>
<dbReference type="InterPro" id="IPR002763">
    <property type="entry name" value="DUF72"/>
</dbReference>
<dbReference type="RefSeq" id="WP_136597027.1">
    <property type="nucleotide sequence ID" value="NZ_STGV01000001.1"/>
</dbReference>
<dbReference type="Gene3D" id="3.20.20.410">
    <property type="entry name" value="Protein of unknown function UPF0759"/>
    <property type="match status" value="1"/>
</dbReference>
<organism evidence="1 2">
    <name type="scientific">Peteryoungia ipomoeae</name>
    <dbReference type="NCBI Taxonomy" id="1210932"/>
    <lineage>
        <taxon>Bacteria</taxon>
        <taxon>Pseudomonadati</taxon>
        <taxon>Pseudomonadota</taxon>
        <taxon>Alphaproteobacteria</taxon>
        <taxon>Hyphomicrobiales</taxon>
        <taxon>Rhizobiaceae</taxon>
        <taxon>Peteryoungia</taxon>
    </lineage>
</organism>
<dbReference type="OrthoDB" id="9780310at2"/>
<dbReference type="Proteomes" id="UP000308828">
    <property type="component" value="Unassembled WGS sequence"/>
</dbReference>
<dbReference type="PANTHER" id="PTHR30348">
    <property type="entry name" value="UNCHARACTERIZED PROTEIN YECE"/>
    <property type="match status" value="1"/>
</dbReference>
<sequence length="269" mass="29735">MTNAGIIRTGIGGWTFDPWEGSFYPEKLAKKRQLEFASRELKAIEVNGTYYSSQKPATFAKWASEVPEDFVFSLKASRFCTNRKVLAEAGESIGKFLGQGIAELGPHLGPILWQFMATKKFDPVDFEGFLSLLPKTLDGLPLRHVVEPRHASFQVPEFVEMLRRHDVAAVCADHHDYPMFADPTADFIYARLQKGTDETPTCYPPAEVEAWAKRIDVYATGGIPSDLPLAAPESAAPSRPRDVFAFFITGGKVNAPNGARLLQSKVRAA</sequence>
<gene>
    <name evidence="1" type="ORF">FAA97_02960</name>
</gene>
<dbReference type="EMBL" id="STGV01000001">
    <property type="protein sequence ID" value="THV25180.1"/>
    <property type="molecule type" value="Genomic_DNA"/>
</dbReference>
<proteinExistence type="predicted"/>